<dbReference type="PANTHER" id="PTHR31875:SF26">
    <property type="entry name" value="PROTEIN DEHYDRATION-INDUCED 19-RELATED"/>
    <property type="match status" value="1"/>
</dbReference>
<feature type="compositionally biased region" description="Basic and acidic residues" evidence="2">
    <location>
        <begin position="275"/>
        <end position="284"/>
    </location>
</feature>
<organism evidence="5 6">
    <name type="scientific">Lactuca virosa</name>
    <dbReference type="NCBI Taxonomy" id="75947"/>
    <lineage>
        <taxon>Eukaryota</taxon>
        <taxon>Viridiplantae</taxon>
        <taxon>Streptophyta</taxon>
        <taxon>Embryophyta</taxon>
        <taxon>Tracheophyta</taxon>
        <taxon>Spermatophyta</taxon>
        <taxon>Magnoliopsida</taxon>
        <taxon>eudicotyledons</taxon>
        <taxon>Gunneridae</taxon>
        <taxon>Pentapetalae</taxon>
        <taxon>asterids</taxon>
        <taxon>campanulids</taxon>
        <taxon>Asterales</taxon>
        <taxon>Asteraceae</taxon>
        <taxon>Cichorioideae</taxon>
        <taxon>Cichorieae</taxon>
        <taxon>Lactucinae</taxon>
        <taxon>Lactuca</taxon>
    </lineage>
</organism>
<dbReference type="EMBL" id="CAKMRJ010005634">
    <property type="protein sequence ID" value="CAH1450775.1"/>
    <property type="molecule type" value="Genomic_DNA"/>
</dbReference>
<feature type="compositionally biased region" description="Basic residues" evidence="2">
    <location>
        <begin position="18"/>
        <end position="31"/>
    </location>
</feature>
<feature type="region of interest" description="Disordered" evidence="2">
    <location>
        <begin position="13"/>
        <end position="35"/>
    </location>
</feature>
<evidence type="ECO:0000256" key="1">
    <source>
        <dbReference type="ARBA" id="ARBA00007109"/>
    </source>
</evidence>
<feature type="region of interest" description="Disordered" evidence="2">
    <location>
        <begin position="374"/>
        <end position="427"/>
    </location>
</feature>
<evidence type="ECO:0000256" key="2">
    <source>
        <dbReference type="SAM" id="MobiDB-lite"/>
    </source>
</evidence>
<comment type="similarity">
    <text evidence="1">Belongs to the Di19 family.</text>
</comment>
<dbReference type="AlphaFoldDB" id="A0AAU9PKQ9"/>
<evidence type="ECO:0008006" key="7">
    <source>
        <dbReference type="Google" id="ProtNLM"/>
    </source>
</evidence>
<dbReference type="InterPro" id="IPR033347">
    <property type="entry name" value="Di19"/>
</dbReference>
<comment type="caution">
    <text evidence="5">The sequence shown here is derived from an EMBL/GenBank/DDBJ whole genome shotgun (WGS) entry which is preliminary data.</text>
</comment>
<sequence length="454" mass="50513">MCSSRLHSSFSGEITCKKQSKAKQHPLKSKPTKPPPIALVPIHYSPTHPQFLSFICDFNFPSNPSVNPSSISIQHLPLSIMDADSWAARLSSTSKRYQYALQSRSSDMFMGFEDIEVDDDIREEFPCPFCTGYFDVVGLCCHIDDEHHVEAKNGVCPICAVRVGVDMVAHITLQHGNIFKISFFFYMIVKSLTKTYMQQKRKCRKGSSVSTLSLLRRELREGNLQSLFGGSSYIVPSANAAPDPLLSSFILPIVDDLGSTQSNSTPESVSVTKSTTEKVSERKAQTPPLSIEDKEERSRRSEFVQGMLMSTILGDELRDYLPRFHEKALFLFVNRIRSHVVPLAPSETIMSDKHKPSRTTLDSPFSPINMIPAFTPQTNPSSSTLQTTPTPTPSQPTIDTLLAKDTNNDNRANKEPSMEKKKSIQANSATFETTSSLSIRLVNRKATLEVGLQA</sequence>
<proteinExistence type="inferred from homology"/>
<feature type="compositionally biased region" description="Low complexity" evidence="2">
    <location>
        <begin position="375"/>
        <end position="389"/>
    </location>
</feature>
<feature type="compositionally biased region" description="Basic and acidic residues" evidence="2">
    <location>
        <begin position="406"/>
        <end position="422"/>
    </location>
</feature>
<reference evidence="5 6" key="1">
    <citation type="submission" date="2022-01" db="EMBL/GenBank/DDBJ databases">
        <authorList>
            <person name="Xiong W."/>
            <person name="Schranz E."/>
        </authorList>
    </citation>
    <scope>NUCLEOTIDE SEQUENCE [LARGE SCALE GENOMIC DNA]</scope>
</reference>
<dbReference type="Pfam" id="PF05605">
    <property type="entry name" value="zf-Di19"/>
    <property type="match status" value="1"/>
</dbReference>
<name>A0AAU9PKQ9_9ASTR</name>
<evidence type="ECO:0000259" key="3">
    <source>
        <dbReference type="Pfam" id="PF05605"/>
    </source>
</evidence>
<keyword evidence="6" id="KW-1185">Reference proteome</keyword>
<evidence type="ECO:0000313" key="5">
    <source>
        <dbReference type="EMBL" id="CAH1450775.1"/>
    </source>
</evidence>
<protein>
    <recommendedName>
        <fullName evidence="7">Drought induced 19 protein type zinc-binding domain-containing protein</fullName>
    </recommendedName>
</protein>
<dbReference type="InterPro" id="IPR008598">
    <property type="entry name" value="Di19_Zn-bd"/>
</dbReference>
<accession>A0AAU9PKQ9</accession>
<evidence type="ECO:0000259" key="4">
    <source>
        <dbReference type="Pfam" id="PF14571"/>
    </source>
</evidence>
<dbReference type="Proteomes" id="UP001157418">
    <property type="component" value="Unassembled WGS sequence"/>
</dbReference>
<feature type="domain" description="Di19 C-terminal" evidence="4">
    <location>
        <begin position="212"/>
        <end position="312"/>
    </location>
</feature>
<feature type="domain" description="Di19 zinc-binding" evidence="3">
    <location>
        <begin position="123"/>
        <end position="176"/>
    </location>
</feature>
<feature type="compositionally biased region" description="Polar residues" evidence="2">
    <location>
        <begin position="260"/>
        <end position="274"/>
    </location>
</feature>
<feature type="region of interest" description="Disordered" evidence="2">
    <location>
        <begin position="260"/>
        <end position="299"/>
    </location>
</feature>
<evidence type="ECO:0000313" key="6">
    <source>
        <dbReference type="Proteomes" id="UP001157418"/>
    </source>
</evidence>
<dbReference type="InterPro" id="IPR027935">
    <property type="entry name" value="Di19_C"/>
</dbReference>
<gene>
    <name evidence="5" type="ORF">LVIROSA_LOCUS36180</name>
</gene>
<dbReference type="Pfam" id="PF14571">
    <property type="entry name" value="Di19_C"/>
    <property type="match status" value="1"/>
</dbReference>
<dbReference type="PANTHER" id="PTHR31875">
    <property type="entry name" value="PROTEIN DEHYDRATION-INDUCED 19"/>
    <property type="match status" value="1"/>
</dbReference>